<keyword evidence="4 7" id="KW-0812">Transmembrane</keyword>
<evidence type="ECO:0000256" key="3">
    <source>
        <dbReference type="ARBA" id="ARBA00022475"/>
    </source>
</evidence>
<dbReference type="PROSITE" id="PS50928">
    <property type="entry name" value="ABC_TM1"/>
    <property type="match status" value="1"/>
</dbReference>
<gene>
    <name evidence="9" type="ORF">METZ01_LOCUS239637</name>
</gene>
<organism evidence="9">
    <name type="scientific">marine metagenome</name>
    <dbReference type="NCBI Taxonomy" id="408172"/>
    <lineage>
        <taxon>unclassified sequences</taxon>
        <taxon>metagenomes</taxon>
        <taxon>ecological metagenomes</taxon>
    </lineage>
</organism>
<evidence type="ECO:0000256" key="6">
    <source>
        <dbReference type="ARBA" id="ARBA00023136"/>
    </source>
</evidence>
<evidence type="ECO:0000256" key="4">
    <source>
        <dbReference type="ARBA" id="ARBA00022692"/>
    </source>
</evidence>
<dbReference type="InterPro" id="IPR035277">
    <property type="entry name" value="MalF_N"/>
</dbReference>
<feature type="transmembrane region" description="Helical" evidence="7">
    <location>
        <begin position="104"/>
        <end position="125"/>
    </location>
</feature>
<evidence type="ECO:0000256" key="5">
    <source>
        <dbReference type="ARBA" id="ARBA00022989"/>
    </source>
</evidence>
<reference evidence="9" key="1">
    <citation type="submission" date="2018-05" db="EMBL/GenBank/DDBJ databases">
        <authorList>
            <person name="Lanie J.A."/>
            <person name="Ng W.-L."/>
            <person name="Kazmierczak K.M."/>
            <person name="Andrzejewski T.M."/>
            <person name="Davidsen T.M."/>
            <person name="Wayne K.J."/>
            <person name="Tettelin H."/>
            <person name="Glass J.I."/>
            <person name="Rusch D."/>
            <person name="Podicherti R."/>
            <person name="Tsui H.-C.T."/>
            <person name="Winkler M.E."/>
        </authorList>
    </citation>
    <scope>NUCLEOTIDE SEQUENCE</scope>
</reference>
<evidence type="ECO:0000259" key="8">
    <source>
        <dbReference type="PROSITE" id="PS50928"/>
    </source>
</evidence>
<dbReference type="Pfam" id="PF00528">
    <property type="entry name" value="BPD_transp_1"/>
    <property type="match status" value="1"/>
</dbReference>
<dbReference type="SUPFAM" id="SSF160964">
    <property type="entry name" value="MalF N-terminal region-like"/>
    <property type="match status" value="1"/>
</dbReference>
<evidence type="ECO:0000313" key="9">
    <source>
        <dbReference type="EMBL" id="SVB86783.1"/>
    </source>
</evidence>
<feature type="transmembrane region" description="Helical" evidence="7">
    <location>
        <begin position="12"/>
        <end position="37"/>
    </location>
</feature>
<comment type="subcellular location">
    <subcellularLocation>
        <location evidence="1">Cell membrane</location>
        <topology evidence="1">Multi-pass membrane protein</topology>
    </subcellularLocation>
</comment>
<evidence type="ECO:0000256" key="7">
    <source>
        <dbReference type="SAM" id="Phobius"/>
    </source>
</evidence>
<keyword evidence="3" id="KW-1003">Cell membrane</keyword>
<keyword evidence="6 7" id="KW-0472">Membrane</keyword>
<protein>
    <recommendedName>
        <fullName evidence="8">ABC transmembrane type-1 domain-containing protein</fullName>
    </recommendedName>
</protein>
<accession>A0A382HJD7</accession>
<dbReference type="Gene3D" id="1.10.3720.10">
    <property type="entry name" value="MetI-like"/>
    <property type="match status" value="1"/>
</dbReference>
<feature type="domain" description="ABC transmembrane type-1" evidence="8">
    <location>
        <begin position="71"/>
        <end position="282"/>
    </location>
</feature>
<name>A0A382HJD7_9ZZZZ</name>
<dbReference type="EMBL" id="UINC01061326">
    <property type="protein sequence ID" value="SVB86783.1"/>
    <property type="molecule type" value="Genomic_DNA"/>
</dbReference>
<dbReference type="GO" id="GO:0055085">
    <property type="term" value="P:transmembrane transport"/>
    <property type="evidence" value="ECO:0007669"/>
    <property type="project" value="InterPro"/>
</dbReference>
<dbReference type="GO" id="GO:0005886">
    <property type="term" value="C:plasma membrane"/>
    <property type="evidence" value="ECO:0007669"/>
    <property type="project" value="UniProtKB-SubCell"/>
</dbReference>
<dbReference type="AlphaFoldDB" id="A0A382HJD7"/>
<dbReference type="InterPro" id="IPR035906">
    <property type="entry name" value="MetI-like_sf"/>
</dbReference>
<dbReference type="InterPro" id="IPR000515">
    <property type="entry name" value="MetI-like"/>
</dbReference>
<keyword evidence="2" id="KW-0813">Transport</keyword>
<keyword evidence="5 7" id="KW-1133">Transmembrane helix</keyword>
<dbReference type="PANTHER" id="PTHR43005">
    <property type="entry name" value="BLR7065 PROTEIN"/>
    <property type="match status" value="1"/>
</dbReference>
<feature type="transmembrane region" description="Helical" evidence="7">
    <location>
        <begin position="266"/>
        <end position="285"/>
    </location>
</feature>
<feature type="transmembrane region" description="Helical" evidence="7">
    <location>
        <begin position="206"/>
        <end position="224"/>
    </location>
</feature>
<sequence>MNQIPGRRRDWIQWGFVGPALLLLIAMNVFPLIYSIVLSFTNADLVGGEWKFVGGLNYKFIFKFAKYGQALRTTALFVLLAVSAELVLGFGLALALLERFRGKTLVLTALMVPMMLPQAVIALFWKLVLNGNYGIFNQLLAGLGLRQPQWITDPDLKLLSVLLVDVWMWTPFMMLISLAALNAIPGYIYEAAAIDRASGWRVFRRITLPMCTPLLGLAVLLRATDALKQFDLVMAITGPNDPATQTLSALLYQAVFRDGKVGLGTAYSYVILVLVIALASIFLRYMDSLQAQQEEVAR</sequence>
<dbReference type="SUPFAM" id="SSF161098">
    <property type="entry name" value="MetI-like"/>
    <property type="match status" value="1"/>
</dbReference>
<evidence type="ECO:0000256" key="2">
    <source>
        <dbReference type="ARBA" id="ARBA00022448"/>
    </source>
</evidence>
<dbReference type="Gene3D" id="1.20.58.370">
    <property type="entry name" value="MalF N-terminal region-like"/>
    <property type="match status" value="1"/>
</dbReference>
<proteinExistence type="predicted"/>
<evidence type="ECO:0000256" key="1">
    <source>
        <dbReference type="ARBA" id="ARBA00004651"/>
    </source>
</evidence>
<feature type="transmembrane region" description="Helical" evidence="7">
    <location>
        <begin position="166"/>
        <end position="185"/>
    </location>
</feature>
<feature type="transmembrane region" description="Helical" evidence="7">
    <location>
        <begin position="75"/>
        <end position="97"/>
    </location>
</feature>
<dbReference type="PANTHER" id="PTHR43005:SF1">
    <property type="entry name" value="SPERMIDINE_PUTRESCINE TRANSPORT SYSTEM PERMEASE PROTEIN"/>
    <property type="match status" value="1"/>
</dbReference>
<dbReference type="CDD" id="cd06261">
    <property type="entry name" value="TM_PBP2"/>
    <property type="match status" value="1"/>
</dbReference>